<evidence type="ECO:0000313" key="1">
    <source>
        <dbReference type="EMBL" id="CAH3155740.1"/>
    </source>
</evidence>
<feature type="non-terminal residue" evidence="1">
    <location>
        <position position="126"/>
    </location>
</feature>
<dbReference type="Proteomes" id="UP001159405">
    <property type="component" value="Unassembled WGS sequence"/>
</dbReference>
<gene>
    <name evidence="1" type="ORF">PLOB_00001352</name>
</gene>
<dbReference type="EMBL" id="CALNXK010000102">
    <property type="protein sequence ID" value="CAH3155740.1"/>
    <property type="molecule type" value="Genomic_DNA"/>
</dbReference>
<evidence type="ECO:0000313" key="2">
    <source>
        <dbReference type="Proteomes" id="UP001159405"/>
    </source>
</evidence>
<accession>A0ABN8Q649</accession>
<comment type="caution">
    <text evidence="1">The sequence shown here is derived from an EMBL/GenBank/DDBJ whole genome shotgun (WGS) entry which is preliminary data.</text>
</comment>
<reference evidence="1 2" key="1">
    <citation type="submission" date="2022-05" db="EMBL/GenBank/DDBJ databases">
        <authorList>
            <consortium name="Genoscope - CEA"/>
            <person name="William W."/>
        </authorList>
    </citation>
    <scope>NUCLEOTIDE SEQUENCE [LARGE SCALE GENOMIC DNA]</scope>
</reference>
<protein>
    <submittedName>
        <fullName evidence="1">Uncharacterized protein</fullName>
    </submittedName>
</protein>
<name>A0ABN8Q649_9CNID</name>
<proteinExistence type="predicted"/>
<keyword evidence="2" id="KW-1185">Reference proteome</keyword>
<sequence length="126" mass="14226">MYYVISDMTCAKHRGWNSRWHRKIAAVLNGVTYPQKHDIPISSQAISKGSSIFTWLMYAELSTNCNTNEARNSATIAYSESVIDGQTFSIDLEKSFTLSKNLSSSWIALINRLRPNSISKLQDDSM</sequence>
<organism evidence="1 2">
    <name type="scientific">Porites lobata</name>
    <dbReference type="NCBI Taxonomy" id="104759"/>
    <lineage>
        <taxon>Eukaryota</taxon>
        <taxon>Metazoa</taxon>
        <taxon>Cnidaria</taxon>
        <taxon>Anthozoa</taxon>
        <taxon>Hexacorallia</taxon>
        <taxon>Scleractinia</taxon>
        <taxon>Fungiina</taxon>
        <taxon>Poritidae</taxon>
        <taxon>Porites</taxon>
    </lineage>
</organism>